<evidence type="ECO:0000256" key="1">
    <source>
        <dbReference type="ARBA" id="ARBA00009993"/>
    </source>
</evidence>
<reference evidence="6 7" key="1">
    <citation type="submission" date="2019-01" db="EMBL/GenBank/DDBJ databases">
        <title>Genomes sequencing and comparative genomics of infectious freshwater microsporidia, Cucumispora dikerogammari and Thelohania contejeani.</title>
        <authorList>
            <person name="Cormier A."/>
            <person name="Giraud I."/>
            <person name="Wattier R."/>
            <person name="Teixeira M."/>
            <person name="Grandjean F."/>
            <person name="Rigaud T."/>
            <person name="Cordaux R."/>
        </authorList>
    </citation>
    <scope>NUCLEOTIDE SEQUENCE [LARGE SCALE GENOMIC DNA]</scope>
    <source>
        <strain evidence="6">T1</strain>
        <tissue evidence="6">Spores</tissue>
    </source>
</reference>
<evidence type="ECO:0000259" key="5">
    <source>
        <dbReference type="Pfam" id="PF03931"/>
    </source>
</evidence>
<evidence type="ECO:0000313" key="7">
    <source>
        <dbReference type="Proteomes" id="UP001516464"/>
    </source>
</evidence>
<dbReference type="Pfam" id="PF03931">
    <property type="entry name" value="Skp1_POZ"/>
    <property type="match status" value="1"/>
</dbReference>
<dbReference type="InterPro" id="IPR016897">
    <property type="entry name" value="SKP1"/>
</dbReference>
<feature type="domain" description="SKP1 component POZ" evidence="5">
    <location>
        <begin position="1"/>
        <end position="57"/>
    </location>
</feature>
<dbReference type="Gene3D" id="3.30.710.10">
    <property type="entry name" value="Potassium Channel Kv1.1, Chain A"/>
    <property type="match status" value="1"/>
</dbReference>
<dbReference type="SUPFAM" id="SSF81382">
    <property type="entry name" value="Skp1 dimerisation domain-like"/>
    <property type="match status" value="1"/>
</dbReference>
<dbReference type="Proteomes" id="UP001516464">
    <property type="component" value="Unassembled WGS sequence"/>
</dbReference>
<evidence type="ECO:0000256" key="2">
    <source>
        <dbReference type="ARBA" id="ARBA00022786"/>
    </source>
</evidence>
<proteinExistence type="inferred from homology"/>
<comment type="subunit">
    <text evidence="3">Component of the SCF (SKP1-CUL1-F-box protein) E3 ubiquitin ligase complexes.</text>
</comment>
<dbReference type="InterPro" id="IPR016072">
    <property type="entry name" value="Skp1_comp_dimer"/>
</dbReference>
<keyword evidence="7" id="KW-1185">Reference proteome</keyword>
<sequence length="150" mass="17078">MVQIKSSDNKLIEIDNKLAHQSILLTHILSSTKLIEPIMLPISSDILEIVIEYMKHLKVPFTMEPRFSQEDASYVSSIPDHKLVPLASAANYLNFPSLLAICCKILAERMKNKNMAELRELVGVSNDLNEKDRNELNEDFGWISSSNEEY</sequence>
<comment type="caution">
    <text evidence="6">The sequence shown here is derived from an EMBL/GenBank/DDBJ whole genome shotgun (WGS) entry which is preliminary data.</text>
</comment>
<name>A0ABQ7I2E4_9MICR</name>
<dbReference type="InterPro" id="IPR036296">
    <property type="entry name" value="SKP1-like_dim_sf"/>
</dbReference>
<accession>A0ABQ7I2E4</accession>
<dbReference type="SMART" id="SM00512">
    <property type="entry name" value="Skp1"/>
    <property type="match status" value="1"/>
</dbReference>
<dbReference type="PIRSF" id="PIRSF028729">
    <property type="entry name" value="E3_ubiquit_lig_SCF_Skp"/>
    <property type="match status" value="1"/>
</dbReference>
<dbReference type="Pfam" id="PF01466">
    <property type="entry name" value="Skp1"/>
    <property type="match status" value="1"/>
</dbReference>
<organism evidence="6 7">
    <name type="scientific">Astathelohania contejeani</name>
    <dbReference type="NCBI Taxonomy" id="164912"/>
    <lineage>
        <taxon>Eukaryota</taxon>
        <taxon>Fungi</taxon>
        <taxon>Fungi incertae sedis</taxon>
        <taxon>Microsporidia</taxon>
        <taxon>Astathelohaniidae</taxon>
        <taxon>Astathelohania</taxon>
    </lineage>
</organism>
<feature type="domain" description="SKP1 component dimerisation" evidence="4">
    <location>
        <begin position="97"/>
        <end position="142"/>
    </location>
</feature>
<dbReference type="InterPro" id="IPR001232">
    <property type="entry name" value="SKP1-like"/>
</dbReference>
<dbReference type="InterPro" id="IPR011333">
    <property type="entry name" value="SKP1/BTB/POZ_sf"/>
</dbReference>
<comment type="pathway">
    <text evidence="3">Protein modification; protein ubiquitination.</text>
</comment>
<comment type="similarity">
    <text evidence="1 3">Belongs to the SKP1 family.</text>
</comment>
<evidence type="ECO:0000259" key="4">
    <source>
        <dbReference type="Pfam" id="PF01466"/>
    </source>
</evidence>
<protein>
    <recommendedName>
        <fullName evidence="3">E3 ubiquitin ligase complex SCF subunit</fullName>
    </recommendedName>
</protein>
<evidence type="ECO:0000313" key="6">
    <source>
        <dbReference type="EMBL" id="KAF7684643.1"/>
    </source>
</evidence>
<dbReference type="PANTHER" id="PTHR11165">
    <property type="entry name" value="SKP1"/>
    <property type="match status" value="1"/>
</dbReference>
<gene>
    <name evidence="6" type="primary">ASK5</name>
    <name evidence="6" type="ORF">TCON_0180</name>
</gene>
<keyword evidence="2 3" id="KW-0833">Ubl conjugation pathway</keyword>
<dbReference type="SUPFAM" id="SSF54695">
    <property type="entry name" value="POZ domain"/>
    <property type="match status" value="1"/>
</dbReference>
<dbReference type="EMBL" id="SBIQ01000006">
    <property type="protein sequence ID" value="KAF7684643.1"/>
    <property type="molecule type" value="Genomic_DNA"/>
</dbReference>
<evidence type="ECO:0000256" key="3">
    <source>
        <dbReference type="PIRNR" id="PIRNR028729"/>
    </source>
</evidence>
<dbReference type="InterPro" id="IPR016073">
    <property type="entry name" value="Skp1_comp_POZ"/>
</dbReference>
<comment type="function">
    <text evidence="3">Essential component of the SCF (SKP1-CUL1-F-box protein) E3 ubiquitin ligase complexes, which mediate the ubiquitination and subsequent proteasomal degradation of target proteins.</text>
</comment>